<accession>A0A151S7C5</accession>
<evidence type="ECO:0000259" key="2">
    <source>
        <dbReference type="PROSITE" id="PS51910"/>
    </source>
</evidence>
<reference evidence="3" key="1">
    <citation type="journal article" date="2012" name="Nat. Biotechnol.">
        <title>Draft genome sequence of pigeonpea (Cajanus cajan), an orphan legume crop of resource-poor farmers.</title>
        <authorList>
            <person name="Varshney R.K."/>
            <person name="Chen W."/>
            <person name="Li Y."/>
            <person name="Bharti A.K."/>
            <person name="Saxena R.K."/>
            <person name="Schlueter J.A."/>
            <person name="Donoghue M.T."/>
            <person name="Azam S."/>
            <person name="Fan G."/>
            <person name="Whaley A.M."/>
            <person name="Farmer A.D."/>
            <person name="Sheridan J."/>
            <person name="Iwata A."/>
            <person name="Tuteja R."/>
            <person name="Penmetsa R.V."/>
            <person name="Wu W."/>
            <person name="Upadhyaya H.D."/>
            <person name="Yang S.P."/>
            <person name="Shah T."/>
            <person name="Saxena K.B."/>
            <person name="Michael T."/>
            <person name="McCombie W.R."/>
            <person name="Yang B."/>
            <person name="Zhang G."/>
            <person name="Yang H."/>
            <person name="Wang J."/>
            <person name="Spillane C."/>
            <person name="Cook D.R."/>
            <person name="May G.D."/>
            <person name="Xu X."/>
            <person name="Jackson S.A."/>
        </authorList>
    </citation>
    <scope>NUCLEOTIDE SEQUENCE [LARGE SCALE GENOMIC DNA]</scope>
</reference>
<dbReference type="OMA" id="GASHYNI"/>
<keyword evidence="4" id="KW-1185">Reference proteome</keyword>
<dbReference type="Proteomes" id="UP000075243">
    <property type="component" value="Unassembled WGS sequence"/>
</dbReference>
<dbReference type="InterPro" id="IPR001223">
    <property type="entry name" value="Glyco_hydro18_cat"/>
</dbReference>
<dbReference type="GO" id="GO:0005975">
    <property type="term" value="P:carbohydrate metabolic process"/>
    <property type="evidence" value="ECO:0007669"/>
    <property type="project" value="InterPro"/>
</dbReference>
<dbReference type="AlphaFoldDB" id="A0A151S7C5"/>
<dbReference type="GO" id="GO:0004568">
    <property type="term" value="F:chitinase activity"/>
    <property type="evidence" value="ECO:0007669"/>
    <property type="project" value="TreeGrafter"/>
</dbReference>
<dbReference type="SUPFAM" id="SSF51445">
    <property type="entry name" value="(Trans)glycosidases"/>
    <property type="match status" value="1"/>
</dbReference>
<dbReference type="SMART" id="SM00636">
    <property type="entry name" value="Glyco_18"/>
    <property type="match status" value="1"/>
</dbReference>
<dbReference type="PANTHER" id="PTHR11177:SF383">
    <property type="entry name" value="GLYCOSYL HYDROLASE FAMILY PROTEIN WITH CHITINASE INSERTION DOMAIN-CONTAINING PROTEIN"/>
    <property type="match status" value="1"/>
</dbReference>
<dbReference type="GO" id="GO:0008061">
    <property type="term" value="F:chitin binding"/>
    <property type="evidence" value="ECO:0007669"/>
    <property type="project" value="InterPro"/>
</dbReference>
<sequence length="366" mass="39582">MANSKTLWFLIATLLLLQLHFSPTKAAIKGGYWYSDSGLAVADINATLFTHLFCAFADLDNTTYKVTISSSNAAKFSTFTQTVQAKNPSVKTLLSIGGGGGPTLAARFSKMASQAATRKAFIDSSVQLARANNLLGLDLDWEYPSSDADKSNFVALLKEWKAAITQDSTSSGKPRLLLSAAVAGSDQISPLQYYSGPDMANYLDFINLMTYDLFTSDGYPTSTQPPAPLYNPRGMFSVDQGVLTWNRTLGVPLGKLALGLPFYGYKWRLANSNSNGLFSAATAGLGAVGYSQIKAVGATAVYNSTFVTNYCSRGTDWYGYDDVQTVTAKVAYAKRQGLFGYFAWQLGTDNNWALSLAGESNKNYIR</sequence>
<dbReference type="InterPro" id="IPR029070">
    <property type="entry name" value="Chitinase_insertion_sf"/>
</dbReference>
<dbReference type="GO" id="GO:0006032">
    <property type="term" value="P:chitin catabolic process"/>
    <property type="evidence" value="ECO:0007669"/>
    <property type="project" value="TreeGrafter"/>
</dbReference>
<dbReference type="Gene3D" id="3.10.50.10">
    <property type="match status" value="1"/>
</dbReference>
<dbReference type="PANTHER" id="PTHR11177">
    <property type="entry name" value="CHITINASE"/>
    <property type="match status" value="1"/>
</dbReference>
<dbReference type="GO" id="GO:0005576">
    <property type="term" value="C:extracellular region"/>
    <property type="evidence" value="ECO:0007669"/>
    <property type="project" value="TreeGrafter"/>
</dbReference>
<evidence type="ECO:0000313" key="4">
    <source>
        <dbReference type="Proteomes" id="UP000075243"/>
    </source>
</evidence>
<dbReference type="InterPro" id="IPR017853">
    <property type="entry name" value="GH"/>
</dbReference>
<gene>
    <name evidence="3" type="ORF">KK1_027530</name>
</gene>
<evidence type="ECO:0000256" key="1">
    <source>
        <dbReference type="SAM" id="SignalP"/>
    </source>
</evidence>
<protein>
    <submittedName>
        <fullName evidence="3">Acidic mammalian chitinase</fullName>
    </submittedName>
</protein>
<dbReference type="InterPro" id="IPR011583">
    <property type="entry name" value="Chitinase_II/V-like_cat"/>
</dbReference>
<dbReference type="Gramene" id="C.cajan_27130.t">
    <property type="protein sequence ID" value="C.cajan_27130.t.cds1"/>
    <property type="gene ID" value="C.cajan_27130"/>
</dbReference>
<organism evidence="3 4">
    <name type="scientific">Cajanus cajan</name>
    <name type="common">Pigeon pea</name>
    <name type="synonym">Cajanus indicus</name>
    <dbReference type="NCBI Taxonomy" id="3821"/>
    <lineage>
        <taxon>Eukaryota</taxon>
        <taxon>Viridiplantae</taxon>
        <taxon>Streptophyta</taxon>
        <taxon>Embryophyta</taxon>
        <taxon>Tracheophyta</taxon>
        <taxon>Spermatophyta</taxon>
        <taxon>Magnoliopsida</taxon>
        <taxon>eudicotyledons</taxon>
        <taxon>Gunneridae</taxon>
        <taxon>Pentapetalae</taxon>
        <taxon>rosids</taxon>
        <taxon>fabids</taxon>
        <taxon>Fabales</taxon>
        <taxon>Fabaceae</taxon>
        <taxon>Papilionoideae</taxon>
        <taxon>50 kb inversion clade</taxon>
        <taxon>NPAAA clade</taxon>
        <taxon>indigoferoid/millettioid clade</taxon>
        <taxon>Phaseoleae</taxon>
        <taxon>Cajanus</taxon>
    </lineage>
</organism>
<dbReference type="InterPro" id="IPR050314">
    <property type="entry name" value="Glycosyl_Hydrlase_18"/>
</dbReference>
<dbReference type="PROSITE" id="PS51910">
    <property type="entry name" value="GH18_2"/>
    <property type="match status" value="1"/>
</dbReference>
<feature type="domain" description="GH18" evidence="2">
    <location>
        <begin position="27"/>
        <end position="366"/>
    </location>
</feature>
<dbReference type="STRING" id="3821.A0A151S7C5"/>
<keyword evidence="1" id="KW-0732">Signal</keyword>
<dbReference type="Pfam" id="PF00704">
    <property type="entry name" value="Glyco_hydro_18"/>
    <property type="match status" value="1"/>
</dbReference>
<dbReference type="EMBL" id="KQ483450">
    <property type="protein sequence ID" value="KYP50713.1"/>
    <property type="molecule type" value="Genomic_DNA"/>
</dbReference>
<feature type="chain" id="PRO_5007588348" evidence="1">
    <location>
        <begin position="27"/>
        <end position="366"/>
    </location>
</feature>
<feature type="signal peptide" evidence="1">
    <location>
        <begin position="1"/>
        <end position="26"/>
    </location>
</feature>
<name>A0A151S7C5_CAJCA</name>
<evidence type="ECO:0000313" key="3">
    <source>
        <dbReference type="EMBL" id="KYP50713.1"/>
    </source>
</evidence>
<proteinExistence type="predicted"/>
<dbReference type="Gene3D" id="3.20.20.80">
    <property type="entry name" value="Glycosidases"/>
    <property type="match status" value="1"/>
</dbReference>